<dbReference type="SMART" id="SM00448">
    <property type="entry name" value="REC"/>
    <property type="match status" value="1"/>
</dbReference>
<dbReference type="SUPFAM" id="SSF52172">
    <property type="entry name" value="CheY-like"/>
    <property type="match status" value="1"/>
</dbReference>
<evidence type="ECO:0000256" key="4">
    <source>
        <dbReference type="ARBA" id="ARBA00023012"/>
    </source>
</evidence>
<dbReference type="Proteomes" id="UP000003790">
    <property type="component" value="Chromosome"/>
</dbReference>
<dbReference type="PANTHER" id="PTHR32071:SF57">
    <property type="entry name" value="C4-DICARBOXYLATE TRANSPORT TRANSCRIPTIONAL REGULATORY PROTEIN DCTD"/>
    <property type="match status" value="1"/>
</dbReference>
<dbReference type="GO" id="GO:0006355">
    <property type="term" value="P:regulation of DNA-templated transcription"/>
    <property type="evidence" value="ECO:0007669"/>
    <property type="project" value="InterPro"/>
</dbReference>
<comment type="caution">
    <text evidence="11">The sequence shown here is derived from an EMBL/GenBank/DDBJ whole genome shotgun (WGS) entry which is preliminary data.</text>
</comment>
<evidence type="ECO:0000313" key="12">
    <source>
        <dbReference type="Proteomes" id="UP000003790"/>
    </source>
</evidence>
<dbReference type="AlphaFoldDB" id="A0AB33WW44"/>
<evidence type="ECO:0000259" key="9">
    <source>
        <dbReference type="PROSITE" id="PS50045"/>
    </source>
</evidence>
<dbReference type="PROSITE" id="PS50110">
    <property type="entry name" value="RESPONSE_REGULATORY"/>
    <property type="match status" value="1"/>
</dbReference>
<proteinExistence type="predicted"/>
<gene>
    <name evidence="11" type="primary">dctD</name>
    <name evidence="11" type="ORF">PchlO6_4846</name>
</gene>
<evidence type="ECO:0000259" key="10">
    <source>
        <dbReference type="PROSITE" id="PS50110"/>
    </source>
</evidence>
<dbReference type="PROSITE" id="PS00676">
    <property type="entry name" value="SIGMA54_INTERACT_2"/>
    <property type="match status" value="1"/>
</dbReference>
<dbReference type="CDD" id="cd00009">
    <property type="entry name" value="AAA"/>
    <property type="match status" value="1"/>
</dbReference>
<dbReference type="Pfam" id="PF00072">
    <property type="entry name" value="Response_reg"/>
    <property type="match status" value="1"/>
</dbReference>
<dbReference type="InterPro" id="IPR025943">
    <property type="entry name" value="Sigma_54_int_dom_ATP-bd_2"/>
</dbReference>
<dbReference type="PROSITE" id="PS00688">
    <property type="entry name" value="SIGMA54_INTERACT_3"/>
    <property type="match status" value="1"/>
</dbReference>
<evidence type="ECO:0000256" key="3">
    <source>
        <dbReference type="ARBA" id="ARBA00022840"/>
    </source>
</evidence>
<dbReference type="EMBL" id="AHOT01000008">
    <property type="protein sequence ID" value="EIM17357.1"/>
    <property type="molecule type" value="Genomic_DNA"/>
</dbReference>
<dbReference type="Gene3D" id="1.10.10.60">
    <property type="entry name" value="Homeodomain-like"/>
    <property type="match status" value="1"/>
</dbReference>
<dbReference type="GO" id="GO:0005524">
    <property type="term" value="F:ATP binding"/>
    <property type="evidence" value="ECO:0007669"/>
    <property type="project" value="UniProtKB-KW"/>
</dbReference>
<keyword evidence="5" id="KW-0805">Transcription regulation</keyword>
<keyword evidence="7" id="KW-0804">Transcription</keyword>
<dbReference type="Pfam" id="PF02954">
    <property type="entry name" value="HTH_8"/>
    <property type="match status" value="1"/>
</dbReference>
<dbReference type="InterPro" id="IPR003593">
    <property type="entry name" value="AAA+_ATPase"/>
</dbReference>
<evidence type="ECO:0000256" key="1">
    <source>
        <dbReference type="ARBA" id="ARBA00022553"/>
    </source>
</evidence>
<dbReference type="PANTHER" id="PTHR32071">
    <property type="entry name" value="TRANSCRIPTIONAL REGULATORY PROTEIN"/>
    <property type="match status" value="1"/>
</dbReference>
<dbReference type="Pfam" id="PF00158">
    <property type="entry name" value="Sigma54_activat"/>
    <property type="match status" value="1"/>
</dbReference>
<feature type="modified residue" description="4-aspartylphosphate" evidence="8">
    <location>
        <position position="53"/>
    </location>
</feature>
<dbReference type="InterPro" id="IPR025662">
    <property type="entry name" value="Sigma_54_int_dom_ATP-bd_1"/>
</dbReference>
<evidence type="ECO:0000256" key="8">
    <source>
        <dbReference type="PROSITE-ProRule" id="PRU00169"/>
    </source>
</evidence>
<dbReference type="Gene3D" id="3.40.50.300">
    <property type="entry name" value="P-loop containing nucleotide triphosphate hydrolases"/>
    <property type="match status" value="1"/>
</dbReference>
<dbReference type="GO" id="GO:0000160">
    <property type="term" value="P:phosphorelay signal transduction system"/>
    <property type="evidence" value="ECO:0007669"/>
    <property type="project" value="UniProtKB-KW"/>
</dbReference>
<keyword evidence="4" id="KW-0902">Two-component regulatory system</keyword>
<dbReference type="FunFam" id="3.40.50.300:FF:000006">
    <property type="entry name" value="DNA-binding transcriptional regulator NtrC"/>
    <property type="match status" value="1"/>
</dbReference>
<dbReference type="InterPro" id="IPR009057">
    <property type="entry name" value="Homeodomain-like_sf"/>
</dbReference>
<evidence type="ECO:0000313" key="11">
    <source>
        <dbReference type="EMBL" id="EIM17357.1"/>
    </source>
</evidence>
<dbReference type="Gene3D" id="3.40.50.2300">
    <property type="match status" value="1"/>
</dbReference>
<evidence type="ECO:0000256" key="5">
    <source>
        <dbReference type="ARBA" id="ARBA00023015"/>
    </source>
</evidence>
<organism evidence="11 12">
    <name type="scientific">Pseudomonas chlororaphis O6</name>
    <dbReference type="NCBI Taxonomy" id="1037915"/>
    <lineage>
        <taxon>Bacteria</taxon>
        <taxon>Pseudomonadati</taxon>
        <taxon>Pseudomonadota</taxon>
        <taxon>Gammaproteobacteria</taxon>
        <taxon>Pseudomonadales</taxon>
        <taxon>Pseudomonadaceae</taxon>
        <taxon>Pseudomonas</taxon>
    </lineage>
</organism>
<dbReference type="SUPFAM" id="SSF46689">
    <property type="entry name" value="Homeodomain-like"/>
    <property type="match status" value="1"/>
</dbReference>
<evidence type="ECO:0000256" key="6">
    <source>
        <dbReference type="ARBA" id="ARBA00023125"/>
    </source>
</evidence>
<dbReference type="InterPro" id="IPR027417">
    <property type="entry name" value="P-loop_NTPase"/>
</dbReference>
<keyword evidence="6" id="KW-0238">DNA-binding</keyword>
<dbReference type="InterPro" id="IPR001789">
    <property type="entry name" value="Sig_transdc_resp-reg_receiver"/>
</dbReference>
<evidence type="ECO:0000256" key="7">
    <source>
        <dbReference type="ARBA" id="ARBA00023163"/>
    </source>
</evidence>
<dbReference type="CDD" id="cd17549">
    <property type="entry name" value="REC_DctD-like"/>
    <property type="match status" value="1"/>
</dbReference>
<accession>A0AB33WW44</accession>
<dbReference type="InterPro" id="IPR011006">
    <property type="entry name" value="CheY-like_superfamily"/>
</dbReference>
<feature type="domain" description="Sigma-54 factor interaction" evidence="9">
    <location>
        <begin position="144"/>
        <end position="373"/>
    </location>
</feature>
<dbReference type="GO" id="GO:0043565">
    <property type="term" value="F:sequence-specific DNA binding"/>
    <property type="evidence" value="ECO:0007669"/>
    <property type="project" value="InterPro"/>
</dbReference>
<dbReference type="Gene3D" id="1.10.8.60">
    <property type="match status" value="1"/>
</dbReference>
<sequence>MLNSVMLVDDEASIRTAVEQWLSLSGFEVQLFSRAEDCLARLPRDFPGVILSDVRMPGISGLELLKQVQQRDADLPVILLTGHGDVPMAVEAMRDGAYDFLEKPFSPETLLSSLRRALDKRGLVLENRRLHEQADTREKIDSTLLGVSRALQTLRRQVVDLAALPVNVLIRGETGSGKELVARCLHDFGPRADKPFVALNCAAIPEQLFEAELFGHESGAFTGAQGKRIGKLEYADGGTLFLDEIESMPLAQQVKLLRVLQEQKLERLGSNQSIAVDLRIIAATKPDLLDEARAGRFREDLAYRLNVAQLRLPPLRDRREDIPLLYEHFAHAAAERLGRGVVPLSGAQLSRLLSHDWPGNVRELANVAERQVLGLGEPEPEAIDPGQSLAAQQEAFEAQCLRAALTRHKGDIKAVLNELQLPRRTFNEKMQRHGLAREMFLGEE</sequence>
<keyword evidence="2" id="KW-0547">Nucleotide-binding</keyword>
<dbReference type="SMART" id="SM00382">
    <property type="entry name" value="AAA"/>
    <property type="match status" value="1"/>
</dbReference>
<name>A0AB33WW44_9PSED</name>
<evidence type="ECO:0000256" key="2">
    <source>
        <dbReference type="ARBA" id="ARBA00022741"/>
    </source>
</evidence>
<reference evidence="11 12" key="1">
    <citation type="journal article" date="2012" name="PLoS Genet.">
        <title>Comparative Genomics of Plant-Associated Pseudomonas spp.: Insights into Diversity and Inheritance of Traits Involved in Multitrophic Interactions.</title>
        <authorList>
            <person name="Loper J.E."/>
            <person name="Hassan K.A."/>
            <person name="Mavrodi D.V."/>
            <person name="Davis E.W.II."/>
            <person name="Lim C.K."/>
            <person name="Shaffer B.T."/>
            <person name="Elbourne L.D."/>
            <person name="Stockwell V.O."/>
            <person name="Hartney S.L."/>
            <person name="Breakwell K."/>
            <person name="Henkels M.D."/>
            <person name="Tetu S.G."/>
            <person name="Rangel L.I."/>
            <person name="Kidarsa T.A."/>
            <person name="Wilson N.L."/>
            <person name="van de Mortel J.E."/>
            <person name="Song C."/>
            <person name="Blumhagen R."/>
            <person name="Radune D."/>
            <person name="Hostetler J.B."/>
            <person name="Brinkac L.M."/>
            <person name="Durkin A.S."/>
            <person name="Kluepfel D.A."/>
            <person name="Wechter W.P."/>
            <person name="Anderson A.J."/>
            <person name="Kim Y.C."/>
            <person name="Pierson L.S.III."/>
            <person name="Pierson E.A."/>
            <person name="Lindow S.E."/>
            <person name="Kobayashi D.Y."/>
            <person name="Raaijmakers J.M."/>
            <person name="Weller D.M."/>
            <person name="Thomashow L.S."/>
            <person name="Allen A.E."/>
            <person name="Paulsen I.T."/>
        </authorList>
    </citation>
    <scope>NUCLEOTIDE SEQUENCE [LARGE SCALE GENOMIC DNA]</scope>
    <source>
        <strain evidence="11 12">O6</strain>
    </source>
</reference>
<dbReference type="InterPro" id="IPR025944">
    <property type="entry name" value="Sigma_54_int_dom_CS"/>
</dbReference>
<keyword evidence="3" id="KW-0067">ATP-binding</keyword>
<dbReference type="SUPFAM" id="SSF52540">
    <property type="entry name" value="P-loop containing nucleoside triphosphate hydrolases"/>
    <property type="match status" value="1"/>
</dbReference>
<keyword evidence="1 8" id="KW-0597">Phosphoprotein</keyword>
<dbReference type="PROSITE" id="PS50045">
    <property type="entry name" value="SIGMA54_INTERACT_4"/>
    <property type="match status" value="1"/>
</dbReference>
<dbReference type="PROSITE" id="PS00675">
    <property type="entry name" value="SIGMA54_INTERACT_1"/>
    <property type="match status" value="1"/>
</dbReference>
<dbReference type="Pfam" id="PF25601">
    <property type="entry name" value="AAA_lid_14"/>
    <property type="match status" value="1"/>
</dbReference>
<dbReference type="InterPro" id="IPR002197">
    <property type="entry name" value="HTH_Fis"/>
</dbReference>
<protein>
    <submittedName>
        <fullName evidence="11">C4-dicarboxylate transport transcriptional regulatory protein DctD</fullName>
    </submittedName>
</protein>
<dbReference type="RefSeq" id="WP_009050505.1">
    <property type="nucleotide sequence ID" value="NZ_CM001490.1"/>
</dbReference>
<dbReference type="InterPro" id="IPR058031">
    <property type="entry name" value="AAA_lid_NorR"/>
</dbReference>
<feature type="domain" description="Response regulatory" evidence="10">
    <location>
        <begin position="4"/>
        <end position="118"/>
    </location>
</feature>
<dbReference type="InterPro" id="IPR002078">
    <property type="entry name" value="Sigma_54_int"/>
</dbReference>
<dbReference type="FunFam" id="3.40.50.2300:FF:000018">
    <property type="entry name" value="DNA-binding transcriptional regulator NtrC"/>
    <property type="match status" value="1"/>
</dbReference>